<organism evidence="8 9">
    <name type="scientific">Rachicladosporium monterosium</name>
    <dbReference type="NCBI Taxonomy" id="1507873"/>
    <lineage>
        <taxon>Eukaryota</taxon>
        <taxon>Fungi</taxon>
        <taxon>Dikarya</taxon>
        <taxon>Ascomycota</taxon>
        <taxon>Pezizomycotina</taxon>
        <taxon>Dothideomycetes</taxon>
        <taxon>Dothideomycetidae</taxon>
        <taxon>Cladosporiales</taxon>
        <taxon>Cladosporiaceae</taxon>
        <taxon>Rachicladosporium</taxon>
    </lineage>
</organism>
<evidence type="ECO:0008006" key="10">
    <source>
        <dbReference type="Google" id="ProtNLM"/>
    </source>
</evidence>
<feature type="non-terminal residue" evidence="8">
    <location>
        <position position="238"/>
    </location>
</feature>
<evidence type="ECO:0000256" key="3">
    <source>
        <dbReference type="ARBA" id="ARBA00022692"/>
    </source>
</evidence>
<evidence type="ECO:0000256" key="4">
    <source>
        <dbReference type="ARBA" id="ARBA00022989"/>
    </source>
</evidence>
<accession>A0ABR0KWE3</accession>
<keyword evidence="5 7" id="KW-0472">Membrane</keyword>
<dbReference type="EMBL" id="JAVRRR010001137">
    <property type="protein sequence ID" value="KAK5139507.1"/>
    <property type="molecule type" value="Genomic_DNA"/>
</dbReference>
<comment type="caution">
    <text evidence="8">The sequence shown here is derived from an EMBL/GenBank/DDBJ whole genome shotgun (WGS) entry which is preliminary data.</text>
</comment>
<evidence type="ECO:0000256" key="7">
    <source>
        <dbReference type="SAM" id="Phobius"/>
    </source>
</evidence>
<protein>
    <recommendedName>
        <fullName evidence="10">Amino-acid permease</fullName>
    </recommendedName>
</protein>
<proteinExistence type="predicted"/>
<comment type="subcellular location">
    <subcellularLocation>
        <location evidence="1">Membrane</location>
        <topology evidence="1">Multi-pass membrane protein</topology>
    </subcellularLocation>
</comment>
<keyword evidence="3 7" id="KW-0812">Transmembrane</keyword>
<dbReference type="Pfam" id="PF13520">
    <property type="entry name" value="AA_permease_2"/>
    <property type="match status" value="1"/>
</dbReference>
<feature type="region of interest" description="Disordered" evidence="6">
    <location>
        <begin position="1"/>
        <end position="35"/>
    </location>
</feature>
<dbReference type="Proteomes" id="UP001308179">
    <property type="component" value="Unassembled WGS sequence"/>
</dbReference>
<feature type="transmembrane region" description="Helical" evidence="7">
    <location>
        <begin position="180"/>
        <end position="201"/>
    </location>
</feature>
<feature type="transmembrane region" description="Helical" evidence="7">
    <location>
        <begin position="140"/>
        <end position="168"/>
    </location>
</feature>
<keyword evidence="9" id="KW-1185">Reference proteome</keyword>
<dbReference type="InterPro" id="IPR002293">
    <property type="entry name" value="AA/rel_permease1"/>
</dbReference>
<evidence type="ECO:0000256" key="1">
    <source>
        <dbReference type="ARBA" id="ARBA00004141"/>
    </source>
</evidence>
<evidence type="ECO:0000256" key="6">
    <source>
        <dbReference type="SAM" id="MobiDB-lite"/>
    </source>
</evidence>
<dbReference type="Gene3D" id="1.20.1740.10">
    <property type="entry name" value="Amino acid/polyamine transporter I"/>
    <property type="match status" value="1"/>
</dbReference>
<keyword evidence="2" id="KW-0813">Transport</keyword>
<evidence type="ECO:0000313" key="8">
    <source>
        <dbReference type="EMBL" id="KAK5139507.1"/>
    </source>
</evidence>
<reference evidence="8 9" key="1">
    <citation type="submission" date="2023-08" db="EMBL/GenBank/DDBJ databases">
        <title>Black Yeasts Isolated from many extreme environments.</title>
        <authorList>
            <person name="Coleine C."/>
            <person name="Stajich J.E."/>
            <person name="Selbmann L."/>
        </authorList>
    </citation>
    <scope>NUCLEOTIDE SEQUENCE [LARGE SCALE GENOMIC DNA]</scope>
    <source>
        <strain evidence="8 9">CCFEE 5386</strain>
    </source>
</reference>
<dbReference type="PANTHER" id="PTHR45649:SF2">
    <property type="entry name" value="ACID PERMEASE, PUTATIVE-RELATED"/>
    <property type="match status" value="1"/>
</dbReference>
<evidence type="ECO:0000313" key="9">
    <source>
        <dbReference type="Proteomes" id="UP001308179"/>
    </source>
</evidence>
<dbReference type="PANTHER" id="PTHR45649">
    <property type="entry name" value="AMINO-ACID PERMEASE BAT1"/>
    <property type="match status" value="1"/>
</dbReference>
<gene>
    <name evidence="8" type="ORF">LTR32_007389</name>
</gene>
<feature type="transmembrane region" description="Helical" evidence="7">
    <location>
        <begin position="213"/>
        <end position="231"/>
    </location>
</feature>
<sequence>MSATAMQDMTKPEERLSIGEYGNDDKPGVAPKGGTAFDEQEMRRMGKVQELRRNFKFIGIVGFVTILQATWESTLLANSFGLVNGGTGGVIWCTIAVWLLMLCMIASMAEMASMCPTAGGQYHWVSEFAPPSLQKPLSYVVGWCCCLGWIAGIPSCGIQLAGVVQAMVLLVNPNADVGTLWQSTLLVFLFVLLTVGFNVFFAHHLPLAEGIVLFLHVFAFFAFLLTLWIMADHAPAVQ</sequence>
<feature type="transmembrane region" description="Helical" evidence="7">
    <location>
        <begin position="83"/>
        <end position="106"/>
    </location>
</feature>
<feature type="compositionally biased region" description="Basic and acidic residues" evidence="6">
    <location>
        <begin position="10"/>
        <end position="27"/>
    </location>
</feature>
<name>A0ABR0KWE3_9PEZI</name>
<evidence type="ECO:0000256" key="2">
    <source>
        <dbReference type="ARBA" id="ARBA00022448"/>
    </source>
</evidence>
<feature type="transmembrane region" description="Helical" evidence="7">
    <location>
        <begin position="54"/>
        <end position="71"/>
    </location>
</feature>
<evidence type="ECO:0000256" key="5">
    <source>
        <dbReference type="ARBA" id="ARBA00023136"/>
    </source>
</evidence>
<keyword evidence="4 7" id="KW-1133">Transmembrane helix</keyword>